<gene>
    <name evidence="2" type="primary">LOC100176162</name>
</gene>
<keyword evidence="3" id="KW-1185">Reference proteome</keyword>
<dbReference type="GeneID" id="100176162"/>
<dbReference type="HOGENOM" id="CLU_1427541_0_0_1"/>
<dbReference type="AlphaFoldDB" id="H2Y1B0"/>
<accession>H2Y1B0</accession>
<dbReference type="Ensembl" id="ENSCINT00000034943.1">
    <property type="protein sequence ID" value="ENSCINP00000035694.1"/>
    <property type="gene ID" value="ENSCING00000023617.1"/>
</dbReference>
<reference evidence="2" key="4">
    <citation type="submission" date="2025-09" db="UniProtKB">
        <authorList>
            <consortium name="Ensembl"/>
        </authorList>
    </citation>
    <scope>IDENTIFICATION</scope>
</reference>
<dbReference type="OMA" id="FLAILNC"/>
<feature type="transmembrane region" description="Helical" evidence="1">
    <location>
        <begin position="133"/>
        <end position="157"/>
    </location>
</feature>
<dbReference type="Proteomes" id="UP000008144">
    <property type="component" value="Chromosome 9"/>
</dbReference>
<dbReference type="GeneTree" id="ENSGT00390000003102"/>
<reference evidence="2" key="3">
    <citation type="submission" date="2025-08" db="UniProtKB">
        <authorList>
            <consortium name="Ensembl"/>
        </authorList>
    </citation>
    <scope>IDENTIFICATION</scope>
</reference>
<accession>A0A1W2W8X6</accession>
<keyword evidence="1" id="KW-0472">Membrane</keyword>
<sequence>MWKSNVKAFFSLGVSLFFFITSFIAARNARYIHSATYRHVERLTTEVVPPHNQSECATLTSGYSVQKFSNLLPRGGSAVRDVTFEMTSQSCYCSNDKLDFVTTNMGNNEVLLIFTGNTDTVSVYSSSCTSAEIYFEFLAILNCLLTIAWFLSFLILYEEKDKQNKFVILTSITHVQSSYINTDSAPDYPVKRYKKSVVF</sequence>
<organism evidence="2 3">
    <name type="scientific">Ciona intestinalis</name>
    <name type="common">Transparent sea squirt</name>
    <name type="synonym">Ascidia intestinalis</name>
    <dbReference type="NCBI Taxonomy" id="7719"/>
    <lineage>
        <taxon>Eukaryota</taxon>
        <taxon>Metazoa</taxon>
        <taxon>Chordata</taxon>
        <taxon>Tunicata</taxon>
        <taxon>Ascidiacea</taxon>
        <taxon>Phlebobranchia</taxon>
        <taxon>Cionidae</taxon>
        <taxon>Ciona</taxon>
    </lineage>
</organism>
<dbReference type="KEGG" id="cin:100176162"/>
<proteinExistence type="predicted"/>
<reference evidence="2" key="2">
    <citation type="journal article" date="2008" name="Genome Biol.">
        <title>Improved genome assembly and evidence-based global gene model set for the chordate Ciona intestinalis: new insight into intron and operon populations.</title>
        <authorList>
            <person name="Satou Y."/>
            <person name="Mineta K."/>
            <person name="Ogasawara M."/>
            <person name="Sasakura Y."/>
            <person name="Shoguchi E."/>
            <person name="Ueno K."/>
            <person name="Yamada L."/>
            <person name="Matsumoto J."/>
            <person name="Wasserscheid J."/>
            <person name="Dewar K."/>
            <person name="Wiley G.B."/>
            <person name="Macmil S.L."/>
            <person name="Roe B.A."/>
            <person name="Zeller R.W."/>
            <person name="Hastings K.E."/>
            <person name="Lemaire P."/>
            <person name="Lindquist E."/>
            <person name="Endo T."/>
            <person name="Hotta K."/>
            <person name="Inaba K."/>
        </authorList>
    </citation>
    <scope>NUCLEOTIDE SEQUENCE [LARGE SCALE GENOMIC DNA]</scope>
    <source>
        <strain evidence="2">wild type</strain>
    </source>
</reference>
<dbReference type="InParanoid" id="H2Y1B0"/>
<name>H2Y1B0_CIOIN</name>
<keyword evidence="1" id="KW-0812">Transmembrane</keyword>
<dbReference type="EMBL" id="EAAA01002841">
    <property type="status" value="NOT_ANNOTATED_CDS"/>
    <property type="molecule type" value="Genomic_DNA"/>
</dbReference>
<keyword evidence="1" id="KW-1133">Transmembrane helix</keyword>
<dbReference type="RefSeq" id="XP_002124442.1">
    <property type="nucleotide sequence ID" value="XM_002124406.4"/>
</dbReference>
<protein>
    <submittedName>
        <fullName evidence="2">Uncharacterized LOC100176162</fullName>
    </submittedName>
</protein>
<evidence type="ECO:0000256" key="1">
    <source>
        <dbReference type="SAM" id="Phobius"/>
    </source>
</evidence>
<reference evidence="3" key="1">
    <citation type="journal article" date="2002" name="Science">
        <title>The draft genome of Ciona intestinalis: insights into chordate and vertebrate origins.</title>
        <authorList>
            <person name="Dehal P."/>
            <person name="Satou Y."/>
            <person name="Campbell R.K."/>
            <person name="Chapman J."/>
            <person name="Degnan B."/>
            <person name="De Tomaso A."/>
            <person name="Davidson B."/>
            <person name="Di Gregorio A."/>
            <person name="Gelpke M."/>
            <person name="Goodstein D.M."/>
            <person name="Harafuji N."/>
            <person name="Hastings K.E."/>
            <person name="Ho I."/>
            <person name="Hotta K."/>
            <person name="Huang W."/>
            <person name="Kawashima T."/>
            <person name="Lemaire P."/>
            <person name="Martinez D."/>
            <person name="Meinertzhagen I.A."/>
            <person name="Necula S."/>
            <person name="Nonaka M."/>
            <person name="Putnam N."/>
            <person name="Rash S."/>
            <person name="Saiga H."/>
            <person name="Satake M."/>
            <person name="Terry A."/>
            <person name="Yamada L."/>
            <person name="Wang H.G."/>
            <person name="Awazu S."/>
            <person name="Azumi K."/>
            <person name="Boore J."/>
            <person name="Branno M."/>
            <person name="Chin-Bow S."/>
            <person name="DeSantis R."/>
            <person name="Doyle S."/>
            <person name="Francino P."/>
            <person name="Keys D.N."/>
            <person name="Haga S."/>
            <person name="Hayashi H."/>
            <person name="Hino K."/>
            <person name="Imai K.S."/>
            <person name="Inaba K."/>
            <person name="Kano S."/>
            <person name="Kobayashi K."/>
            <person name="Kobayashi M."/>
            <person name="Lee B.I."/>
            <person name="Makabe K.W."/>
            <person name="Manohar C."/>
            <person name="Matassi G."/>
            <person name="Medina M."/>
            <person name="Mochizuki Y."/>
            <person name="Mount S."/>
            <person name="Morishita T."/>
            <person name="Miura S."/>
            <person name="Nakayama A."/>
            <person name="Nishizaka S."/>
            <person name="Nomoto H."/>
            <person name="Ohta F."/>
            <person name="Oishi K."/>
            <person name="Rigoutsos I."/>
            <person name="Sano M."/>
            <person name="Sasaki A."/>
            <person name="Sasakura Y."/>
            <person name="Shoguchi E."/>
            <person name="Shin-i T."/>
            <person name="Spagnuolo A."/>
            <person name="Stainier D."/>
            <person name="Suzuki M.M."/>
            <person name="Tassy O."/>
            <person name="Takatori N."/>
            <person name="Tokuoka M."/>
            <person name="Yagi K."/>
            <person name="Yoshizaki F."/>
            <person name="Wada S."/>
            <person name="Zhang C."/>
            <person name="Hyatt P.D."/>
            <person name="Larimer F."/>
            <person name="Detter C."/>
            <person name="Doggett N."/>
            <person name="Glavina T."/>
            <person name="Hawkins T."/>
            <person name="Richardson P."/>
            <person name="Lucas S."/>
            <person name="Kohara Y."/>
            <person name="Levine M."/>
            <person name="Satoh N."/>
            <person name="Rokhsar D.S."/>
        </authorList>
    </citation>
    <scope>NUCLEOTIDE SEQUENCE [LARGE SCALE GENOMIC DNA]</scope>
</reference>
<evidence type="ECO:0000313" key="3">
    <source>
        <dbReference type="Proteomes" id="UP000008144"/>
    </source>
</evidence>
<evidence type="ECO:0000313" key="2">
    <source>
        <dbReference type="Ensembl" id="ENSCINP00000035694.1"/>
    </source>
</evidence>